<reference evidence="2 3" key="1">
    <citation type="submission" date="2020-08" db="EMBL/GenBank/DDBJ databases">
        <title>Genomic Encyclopedia of Type Strains, Phase IV (KMG-IV): sequencing the most valuable type-strain genomes for metagenomic binning, comparative biology and taxonomic classification.</title>
        <authorList>
            <person name="Goeker M."/>
        </authorList>
    </citation>
    <scope>NUCLEOTIDE SEQUENCE [LARGE SCALE GENOMIC DNA]</scope>
    <source>
        <strain evidence="2 3">DSM 19512</strain>
    </source>
</reference>
<keyword evidence="1" id="KW-0812">Transmembrane</keyword>
<evidence type="ECO:0000313" key="3">
    <source>
        <dbReference type="Proteomes" id="UP000538670"/>
    </source>
</evidence>
<keyword evidence="1" id="KW-1133">Transmembrane helix</keyword>
<evidence type="ECO:0000256" key="1">
    <source>
        <dbReference type="SAM" id="Phobius"/>
    </source>
</evidence>
<gene>
    <name evidence="2" type="ORF">GGR48_003638</name>
</gene>
<dbReference type="AlphaFoldDB" id="A0A7W6F550"/>
<keyword evidence="3" id="KW-1185">Reference proteome</keyword>
<organism evidence="2 3">
    <name type="scientific">Sphingomonas pseudosanguinis</name>
    <dbReference type="NCBI Taxonomy" id="413712"/>
    <lineage>
        <taxon>Bacteria</taxon>
        <taxon>Pseudomonadati</taxon>
        <taxon>Pseudomonadota</taxon>
        <taxon>Alphaproteobacteria</taxon>
        <taxon>Sphingomonadales</taxon>
        <taxon>Sphingomonadaceae</taxon>
        <taxon>Sphingomonas</taxon>
    </lineage>
</organism>
<proteinExistence type="predicted"/>
<evidence type="ECO:0000313" key="2">
    <source>
        <dbReference type="EMBL" id="MBB3881175.1"/>
    </source>
</evidence>
<sequence length="48" mass="5066">MNRWQSYSEIVKAFIERGNPGHALVALGIISAPVTIGALIGLAKVVFG</sequence>
<feature type="transmembrane region" description="Helical" evidence="1">
    <location>
        <begin position="21"/>
        <end position="47"/>
    </location>
</feature>
<keyword evidence="1" id="KW-0472">Membrane</keyword>
<comment type="caution">
    <text evidence="2">The sequence shown here is derived from an EMBL/GenBank/DDBJ whole genome shotgun (WGS) entry which is preliminary data.</text>
</comment>
<dbReference type="Proteomes" id="UP000538670">
    <property type="component" value="Unassembled WGS sequence"/>
</dbReference>
<accession>A0A7W6F550</accession>
<dbReference type="RefSeq" id="WP_183953185.1">
    <property type="nucleotide sequence ID" value="NZ_JACIDH010000045.1"/>
</dbReference>
<dbReference type="EMBL" id="JACIDH010000045">
    <property type="protein sequence ID" value="MBB3881175.1"/>
    <property type="molecule type" value="Genomic_DNA"/>
</dbReference>
<name>A0A7W6F550_9SPHN</name>
<protein>
    <submittedName>
        <fullName evidence="2">Uncharacterized protein</fullName>
    </submittedName>
</protein>